<proteinExistence type="predicted"/>
<dbReference type="KEGG" id="amc:MADE_1011875"/>
<sequence length="283" mass="32078">MKFSQRIGITPVETALQTDGMTPELRNTLWNILDLHVWSSVGFMRSNSGHPKIMSLGKVLWFAYFKMPIDNMPNNPHATLAYIRKQFFGCLWYQVYDMLEFLFSALKTLVSERINNELVSNLNTVLEKELSGFRVINLKFVQVTDEVELESLRYALSESPFKGVEVHMKSALEHLSRRGNPDYRNSIKESISAVESIAKEITDNPKATLGAALSKLERDQKLHPALKQGFSNIYGYTNDEGGIRHAMLEEPNLTASDAKFFLVSCASFINYLKSKVIQGTNVD</sequence>
<dbReference type="EMBL" id="CP001103">
    <property type="protein sequence ID" value="AEA98511.1"/>
    <property type="molecule type" value="Genomic_DNA"/>
</dbReference>
<reference evidence="2 3" key="1">
    <citation type="journal article" date="2008" name="ISME J.">
        <title>Comparative genomics of two ecotypes of the marine planktonic copiotroph Alteromonas macleodii suggests alternative lifestyles associated with different kinds of particulate organic matter.</title>
        <authorList>
            <person name="Ivars-Martinez E."/>
            <person name="Martin-Cuadrado A.B."/>
            <person name="D'Auria G."/>
            <person name="Mira A."/>
            <person name="Ferriera S."/>
            <person name="Johnson J."/>
            <person name="Friedman R."/>
            <person name="Rodriguez-Valera F."/>
        </authorList>
    </citation>
    <scope>NUCLEOTIDE SEQUENCE [LARGE SCALE GENOMIC DNA]</scope>
    <source>
        <strain evidence="3">DSM 17117 / CIP 110805 / LMG 28347 / Deep ecotype</strain>
    </source>
</reference>
<feature type="domain" description="HEPN AbiJ-N-terminal" evidence="1">
    <location>
        <begin position="1"/>
        <end position="157"/>
    </location>
</feature>
<dbReference type="InterPro" id="IPR049503">
    <property type="entry name" value="AbiJ_NTD4"/>
</dbReference>
<protein>
    <recommendedName>
        <fullName evidence="1">HEPN AbiJ-N-terminal domain-containing protein</fullName>
    </recommendedName>
</protein>
<dbReference type="HOGENOM" id="CLU_075001_0_0_6"/>
<accession>F2G5Z3</accession>
<dbReference type="AlphaFoldDB" id="F2G5Z3"/>
<dbReference type="Pfam" id="PF18863">
    <property type="entry name" value="AbiJ_NTD4"/>
    <property type="match status" value="1"/>
</dbReference>
<keyword evidence="3" id="KW-1185">Reference proteome</keyword>
<evidence type="ECO:0000313" key="3">
    <source>
        <dbReference type="Proteomes" id="UP000001870"/>
    </source>
</evidence>
<reference evidence="2 3" key="2">
    <citation type="journal article" date="2015" name="Antonie Van Leeuwenhoek">
        <title>Ecophysiological diversity of a novel member of the genus Alteromonas, and description of Alteromonas mediterranea sp. nov.</title>
        <authorList>
            <person name="Ivanova E.P."/>
            <person name="Lopez-Perez M."/>
            <person name="Zabalos M."/>
            <person name="Nguyen S.H."/>
            <person name="Webb H.K."/>
            <person name="Ryan J."/>
            <person name="Lagutin K."/>
            <person name="Vyssotski M."/>
            <person name="Crawford R.J."/>
            <person name="Rodriguez-Valera F."/>
        </authorList>
    </citation>
    <scope>NUCLEOTIDE SEQUENCE [LARGE SCALE GENOMIC DNA]</scope>
    <source>
        <strain evidence="3">DSM 17117 / CIP 110805 / LMG 28347 / Deep ecotype</strain>
    </source>
</reference>
<evidence type="ECO:0000313" key="2">
    <source>
        <dbReference type="EMBL" id="AEA98511.1"/>
    </source>
</evidence>
<name>F2G5Z3_ALTMD</name>
<evidence type="ECO:0000259" key="1">
    <source>
        <dbReference type="Pfam" id="PF18863"/>
    </source>
</evidence>
<gene>
    <name evidence="2" type="ordered locus">MADE_1011875</name>
</gene>
<dbReference type="Proteomes" id="UP000001870">
    <property type="component" value="Chromosome"/>
</dbReference>
<dbReference type="RefSeq" id="WP_012518829.1">
    <property type="nucleotide sequence ID" value="NC_011138.3"/>
</dbReference>
<organism evidence="2 3">
    <name type="scientific">Alteromonas mediterranea (strain DSM 17117 / CIP 110805 / LMG 28347 / Deep ecotype)</name>
    <dbReference type="NCBI Taxonomy" id="1774373"/>
    <lineage>
        <taxon>Bacteria</taxon>
        <taxon>Pseudomonadati</taxon>
        <taxon>Pseudomonadota</taxon>
        <taxon>Gammaproteobacteria</taxon>
        <taxon>Alteromonadales</taxon>
        <taxon>Alteromonadaceae</taxon>
        <taxon>Alteromonas/Salinimonas group</taxon>
        <taxon>Alteromonas</taxon>
    </lineage>
</organism>